<dbReference type="AlphaFoldDB" id="A0A813GUH0"/>
<sequence length="515" mass="53522">MAAADRMADIDFEPVARALVRSFDGSLRILDSPTTCKAEAARARKRLAMIVTLIGHLHLVKLVARKVIHRILADLIPPGDGLESDQVTGITVSLPAEFRVLCSYTLLKVVGHALADVDACHLVAFIGKLVELTAKSSFGAPTRRLVEELREISTTSWQPKRVLTVRAEMVASHVEVSCTNMGGEQACAFNLMASAKIPDLVAEVKSHILNPFEALIVIKLGGAQKPAVNGGRLERDFDEYWGPPSNASAAQAAHAAVSSTATAAPTAQAKTCTAVSKCIELRQRLSSEQCGMLLSRWAGNPALLDSRGFFHGRPATNVQGSGAAASRPWCPSSQASATSSGRALGQTRVRTGPSAADSFGASAYAGAASSAAPGASFRTLGPSRSLHGSRREGASGSLSGTGRRTGSSALLMAGASASVSRHRGPGGLGAPTSPSSAPRVAAALAALMGVASSLGGPRADTAMLSTSRRGPSFCTSVSPQDAGASRNTDWLCHMASALKGPSPQRRRGQRFERTE</sequence>
<organism evidence="2 3">
    <name type="scientific">Polarella glacialis</name>
    <name type="common">Dinoflagellate</name>
    <dbReference type="NCBI Taxonomy" id="89957"/>
    <lineage>
        <taxon>Eukaryota</taxon>
        <taxon>Sar</taxon>
        <taxon>Alveolata</taxon>
        <taxon>Dinophyceae</taxon>
        <taxon>Suessiales</taxon>
        <taxon>Suessiaceae</taxon>
        <taxon>Polarella</taxon>
    </lineage>
</organism>
<proteinExistence type="predicted"/>
<reference evidence="2" key="1">
    <citation type="submission" date="2021-02" db="EMBL/GenBank/DDBJ databases">
        <authorList>
            <person name="Dougan E. K."/>
            <person name="Rhodes N."/>
            <person name="Thang M."/>
            <person name="Chan C."/>
        </authorList>
    </citation>
    <scope>NUCLEOTIDE SEQUENCE</scope>
</reference>
<comment type="caution">
    <text evidence="2">The sequence shown here is derived from an EMBL/GenBank/DDBJ whole genome shotgun (WGS) entry which is preliminary data.</text>
</comment>
<keyword evidence="3" id="KW-1185">Reference proteome</keyword>
<dbReference type="Proteomes" id="UP000654075">
    <property type="component" value="Unassembled WGS sequence"/>
</dbReference>
<dbReference type="InterPro" id="IPR016024">
    <property type="entry name" value="ARM-type_fold"/>
</dbReference>
<feature type="compositionally biased region" description="Low complexity" evidence="1">
    <location>
        <begin position="394"/>
        <end position="418"/>
    </location>
</feature>
<dbReference type="Gene3D" id="1.25.40.180">
    <property type="match status" value="1"/>
</dbReference>
<feature type="region of interest" description="Disordered" evidence="1">
    <location>
        <begin position="496"/>
        <end position="515"/>
    </location>
</feature>
<feature type="compositionally biased region" description="Polar residues" evidence="1">
    <location>
        <begin position="331"/>
        <end position="341"/>
    </location>
</feature>
<evidence type="ECO:0000313" key="3">
    <source>
        <dbReference type="Proteomes" id="UP000654075"/>
    </source>
</evidence>
<evidence type="ECO:0000313" key="2">
    <source>
        <dbReference type="EMBL" id="CAE8628331.1"/>
    </source>
</evidence>
<evidence type="ECO:0000256" key="1">
    <source>
        <dbReference type="SAM" id="MobiDB-lite"/>
    </source>
</evidence>
<dbReference type="SUPFAM" id="SSF48371">
    <property type="entry name" value="ARM repeat"/>
    <property type="match status" value="1"/>
</dbReference>
<gene>
    <name evidence="2" type="ORF">PGLA1383_LOCUS44990</name>
</gene>
<protein>
    <submittedName>
        <fullName evidence="2">Uncharacterized protein</fullName>
    </submittedName>
</protein>
<accession>A0A813GUH0</accession>
<name>A0A813GUH0_POLGL</name>
<feature type="region of interest" description="Disordered" evidence="1">
    <location>
        <begin position="373"/>
        <end position="434"/>
    </location>
</feature>
<feature type="region of interest" description="Disordered" evidence="1">
    <location>
        <begin position="318"/>
        <end position="352"/>
    </location>
</feature>
<dbReference type="EMBL" id="CAJNNV010029372">
    <property type="protein sequence ID" value="CAE8628331.1"/>
    <property type="molecule type" value="Genomic_DNA"/>
</dbReference>